<evidence type="ECO:0000313" key="2">
    <source>
        <dbReference type="Proteomes" id="UP000783287"/>
    </source>
</evidence>
<organism evidence="1 2">
    <name type="scientific">Candidatus Dojkabacteria bacterium</name>
    <dbReference type="NCBI Taxonomy" id="2099670"/>
    <lineage>
        <taxon>Bacteria</taxon>
        <taxon>Candidatus Dojkabacteria</taxon>
    </lineage>
</organism>
<dbReference type="Proteomes" id="UP000783287">
    <property type="component" value="Unassembled WGS sequence"/>
</dbReference>
<sequence>MQLDNTITSIEIKLPENTFLNNNLFIDLFSAFSINSTSVTFPVNDSSYNPYTLIDFSSNIEIPEVHFMSDDKLISKIEIRNTTGKQWDSYEKYTAIELADLRNRISSEQIKIVKCDHLGVNIPWIEGINPAISSLVDTLSNLTLIHHFPKESNWFFVIPGTESELNHSSDINYKIDRTPKFEIVNFLKTSKPLIQIDVAVNTDYLTFKRLFPEAIFDDKLRNIWIYLKSNLDIDICLVFNEVGNGWTEFFIGERI</sequence>
<reference evidence="1" key="2">
    <citation type="journal article" date="2021" name="Microbiome">
        <title>Successional dynamics and alternative stable states in a saline activated sludge microbial community over 9 years.</title>
        <authorList>
            <person name="Wang Y."/>
            <person name="Ye J."/>
            <person name="Ju F."/>
            <person name="Liu L."/>
            <person name="Boyd J.A."/>
            <person name="Deng Y."/>
            <person name="Parks D.H."/>
            <person name="Jiang X."/>
            <person name="Yin X."/>
            <person name="Woodcroft B.J."/>
            <person name="Tyson G.W."/>
            <person name="Hugenholtz P."/>
            <person name="Polz M.F."/>
            <person name="Zhang T."/>
        </authorList>
    </citation>
    <scope>NUCLEOTIDE SEQUENCE</scope>
    <source>
        <strain evidence="1">HKST-UBA14</strain>
    </source>
</reference>
<gene>
    <name evidence="1" type="ORF">KC909_04380</name>
</gene>
<accession>A0A955RJL0</accession>
<protein>
    <submittedName>
        <fullName evidence="1">Uncharacterized protein</fullName>
    </submittedName>
</protein>
<name>A0A955RJL0_9BACT</name>
<reference evidence="1" key="1">
    <citation type="submission" date="2020-04" db="EMBL/GenBank/DDBJ databases">
        <authorList>
            <person name="Zhang T."/>
        </authorList>
    </citation>
    <scope>NUCLEOTIDE SEQUENCE</scope>
    <source>
        <strain evidence="1">HKST-UBA14</strain>
    </source>
</reference>
<comment type="caution">
    <text evidence="1">The sequence shown here is derived from an EMBL/GenBank/DDBJ whole genome shotgun (WGS) entry which is preliminary data.</text>
</comment>
<evidence type="ECO:0000313" key="1">
    <source>
        <dbReference type="EMBL" id="MCA9383579.1"/>
    </source>
</evidence>
<dbReference type="AlphaFoldDB" id="A0A955RJL0"/>
<dbReference type="EMBL" id="JAGQLK010000092">
    <property type="protein sequence ID" value="MCA9383579.1"/>
    <property type="molecule type" value="Genomic_DNA"/>
</dbReference>
<proteinExistence type="predicted"/>